<sequence>MIIRHAIRRHISSKKNLSSFLEQTDKDVTSTVYRGTLFELQTLETLATTAGMDLEHVGGKSDRGIDLRGQWFNDISILVQCKNTKQGCTPDQIRELIGTVASSTSPTRRKIIGILSIVNRTQSNNNQFTPDVLQQFRTSTIALGLVTIENTTLKTIMFNKKAQSMLKGLSISTQYSPSGDEALVVNIPSNNDQ</sequence>
<proteinExistence type="predicted"/>
<gene>
    <name evidence="3" type="ORF">MAM1_0183c07464</name>
</gene>
<dbReference type="OrthoDB" id="20734at2759"/>
<dbReference type="AlphaFoldDB" id="A0A0C9MKA9"/>
<dbReference type="GO" id="GO:0005739">
    <property type="term" value="C:mitochondrion"/>
    <property type="evidence" value="ECO:0007669"/>
    <property type="project" value="UniProtKB-SubCell"/>
</dbReference>
<dbReference type="Proteomes" id="UP000053815">
    <property type="component" value="Unassembled WGS sequence"/>
</dbReference>
<organism evidence="3">
    <name type="scientific">Mucor ambiguus</name>
    <dbReference type="NCBI Taxonomy" id="91626"/>
    <lineage>
        <taxon>Eukaryota</taxon>
        <taxon>Fungi</taxon>
        <taxon>Fungi incertae sedis</taxon>
        <taxon>Mucoromycota</taxon>
        <taxon>Mucoromycotina</taxon>
        <taxon>Mucoromycetes</taxon>
        <taxon>Mucorales</taxon>
        <taxon>Mucorineae</taxon>
        <taxon>Mucoraceae</taxon>
        <taxon>Mucor</taxon>
    </lineage>
</organism>
<protein>
    <submittedName>
        <fullName evidence="3">Conserved fungal protein</fullName>
    </submittedName>
</protein>
<name>A0A0C9MKA9_9FUNG</name>
<evidence type="ECO:0000256" key="2">
    <source>
        <dbReference type="ARBA" id="ARBA00023128"/>
    </source>
</evidence>
<dbReference type="PANTHER" id="PTHR28133">
    <property type="entry name" value="REQUIRED FOR RESPIRATORY GROWTH PROTEIN 7, MITOCHONDRIAL"/>
    <property type="match status" value="1"/>
</dbReference>
<dbReference type="EMBL" id="DF836472">
    <property type="protein sequence ID" value="GAN07959.1"/>
    <property type="molecule type" value="Genomic_DNA"/>
</dbReference>
<comment type="subcellular location">
    <subcellularLocation>
        <location evidence="1">Mitochondrion</location>
    </subcellularLocation>
</comment>
<reference evidence="3" key="1">
    <citation type="submission" date="2014-09" db="EMBL/GenBank/DDBJ databases">
        <title>Draft genome sequence of an oleaginous Mucoromycotina fungus Mucor ambiguus NBRC6742.</title>
        <authorList>
            <person name="Takeda I."/>
            <person name="Yamane N."/>
            <person name="Morita T."/>
            <person name="Tamano K."/>
            <person name="Machida M."/>
            <person name="Baker S."/>
            <person name="Koike H."/>
        </authorList>
    </citation>
    <scope>NUCLEOTIDE SEQUENCE</scope>
    <source>
        <strain evidence="3">NBRC 6742</strain>
    </source>
</reference>
<accession>A0A0C9MKA9</accession>
<dbReference type="Pfam" id="PF10356">
    <property type="entry name" value="RRG7"/>
    <property type="match status" value="2"/>
</dbReference>
<evidence type="ECO:0000256" key="1">
    <source>
        <dbReference type="ARBA" id="ARBA00004173"/>
    </source>
</evidence>
<evidence type="ECO:0000313" key="4">
    <source>
        <dbReference type="Proteomes" id="UP000053815"/>
    </source>
</evidence>
<dbReference type="PANTHER" id="PTHR28133:SF1">
    <property type="entry name" value="REQUIRED FOR RESPIRATORY GROWTH PROTEIN 7, MITOCHONDRIAL"/>
    <property type="match status" value="1"/>
</dbReference>
<keyword evidence="4" id="KW-1185">Reference proteome</keyword>
<dbReference type="InterPro" id="IPR018828">
    <property type="entry name" value="RRG7"/>
</dbReference>
<keyword evidence="2" id="KW-0496">Mitochondrion</keyword>
<evidence type="ECO:0000313" key="3">
    <source>
        <dbReference type="EMBL" id="GAN07959.1"/>
    </source>
</evidence>